<organism evidence="7">
    <name type="scientific">marine metagenome</name>
    <dbReference type="NCBI Taxonomy" id="408172"/>
    <lineage>
        <taxon>unclassified sequences</taxon>
        <taxon>metagenomes</taxon>
        <taxon>ecological metagenomes</taxon>
    </lineage>
</organism>
<reference evidence="7" key="1">
    <citation type="submission" date="2018-05" db="EMBL/GenBank/DDBJ databases">
        <authorList>
            <person name="Lanie J.A."/>
            <person name="Ng W.-L."/>
            <person name="Kazmierczak K.M."/>
            <person name="Andrzejewski T.M."/>
            <person name="Davidsen T.M."/>
            <person name="Wayne K.J."/>
            <person name="Tettelin H."/>
            <person name="Glass J.I."/>
            <person name="Rusch D."/>
            <person name="Podicherti R."/>
            <person name="Tsui H.-C.T."/>
            <person name="Winkler M.E."/>
        </authorList>
    </citation>
    <scope>NUCLEOTIDE SEQUENCE</scope>
</reference>
<keyword evidence="3" id="KW-0677">Repeat</keyword>
<dbReference type="PIRSF" id="PIRSF000139">
    <property type="entry name" value="Glc_ox_4Fe-4S"/>
    <property type="match status" value="1"/>
</dbReference>
<dbReference type="GO" id="GO:0046872">
    <property type="term" value="F:metal ion binding"/>
    <property type="evidence" value="ECO:0007669"/>
    <property type="project" value="UniProtKB-KW"/>
</dbReference>
<proteinExistence type="predicted"/>
<evidence type="ECO:0000313" key="7">
    <source>
        <dbReference type="EMBL" id="SVA10379.1"/>
    </source>
</evidence>
<feature type="domain" description="4Fe-4S ferredoxin-type" evidence="6">
    <location>
        <begin position="12"/>
        <end position="43"/>
    </location>
</feature>
<dbReference type="EMBL" id="UINC01003924">
    <property type="protein sequence ID" value="SVA10379.1"/>
    <property type="molecule type" value="Genomic_DNA"/>
</dbReference>
<dbReference type="GO" id="GO:0051539">
    <property type="term" value="F:4 iron, 4 sulfur cluster binding"/>
    <property type="evidence" value="ECO:0007669"/>
    <property type="project" value="UniProtKB-KW"/>
</dbReference>
<dbReference type="Pfam" id="PF02754">
    <property type="entry name" value="CCG"/>
    <property type="match status" value="2"/>
</dbReference>
<keyword evidence="4" id="KW-0408">Iron</keyword>
<dbReference type="GO" id="GO:0016491">
    <property type="term" value="F:oxidoreductase activity"/>
    <property type="evidence" value="ECO:0007669"/>
    <property type="project" value="UniProtKB-ARBA"/>
</dbReference>
<gene>
    <name evidence="7" type="ORF">METZ01_LOCUS63233</name>
</gene>
<dbReference type="InterPro" id="IPR012257">
    <property type="entry name" value="Glc_ox_4Fe-4S"/>
</dbReference>
<dbReference type="PROSITE" id="PS00198">
    <property type="entry name" value="4FE4S_FER_1"/>
    <property type="match status" value="1"/>
</dbReference>
<evidence type="ECO:0000256" key="5">
    <source>
        <dbReference type="ARBA" id="ARBA00023014"/>
    </source>
</evidence>
<dbReference type="PANTHER" id="PTHR32479:SF17">
    <property type="entry name" value="GLYCOLATE OXIDASE IRON-SULFUR SUBUNIT"/>
    <property type="match status" value="1"/>
</dbReference>
<dbReference type="InterPro" id="IPR017896">
    <property type="entry name" value="4Fe4S_Fe-S-bd"/>
</dbReference>
<feature type="domain" description="4Fe-4S ferredoxin-type" evidence="6">
    <location>
        <begin position="63"/>
        <end position="93"/>
    </location>
</feature>
<keyword evidence="5" id="KW-0411">Iron-sulfur</keyword>
<evidence type="ECO:0000256" key="4">
    <source>
        <dbReference type="ARBA" id="ARBA00023004"/>
    </source>
</evidence>
<dbReference type="PANTHER" id="PTHR32479">
    <property type="entry name" value="GLYCOLATE OXIDASE IRON-SULFUR SUBUNIT"/>
    <property type="match status" value="1"/>
</dbReference>
<dbReference type="InterPro" id="IPR004017">
    <property type="entry name" value="Cys_rich_dom"/>
</dbReference>
<dbReference type="InterPro" id="IPR017900">
    <property type="entry name" value="4Fe4S_Fe_S_CS"/>
</dbReference>
<protein>
    <recommendedName>
        <fullName evidence="6">4Fe-4S ferredoxin-type domain-containing protein</fullName>
    </recommendedName>
</protein>
<dbReference type="PROSITE" id="PS51379">
    <property type="entry name" value="4FE4S_FER_2"/>
    <property type="match status" value="2"/>
</dbReference>
<dbReference type="AlphaFoldDB" id="A0A381T3R9"/>
<evidence type="ECO:0000256" key="2">
    <source>
        <dbReference type="ARBA" id="ARBA00022723"/>
    </source>
</evidence>
<dbReference type="Gene3D" id="1.10.1060.10">
    <property type="entry name" value="Alpha-helical ferredoxin"/>
    <property type="match status" value="1"/>
</dbReference>
<evidence type="ECO:0000256" key="1">
    <source>
        <dbReference type="ARBA" id="ARBA00022485"/>
    </source>
</evidence>
<dbReference type="Pfam" id="PF13183">
    <property type="entry name" value="Fer4_8"/>
    <property type="match status" value="1"/>
</dbReference>
<dbReference type="InterPro" id="IPR009051">
    <property type="entry name" value="Helical_ferredxn"/>
</dbReference>
<sequence length="439" mass="48884">MPPAEAPFSHLKNLDYSVVQQCMHCGMCLPTCPTYDETKLERNSPRGRIALMRSIADGELEATKAFADEMYFCLGCLACMTSCPAGVNYAELFEHARAEVEEKKVIDSAWRRLIRHVTLKWLFTKHTRLKMLGWLIRLYSSLGLKSLVRGSRVLKLLPKRLGELEAMTPEIQPKFSDELIRLETAAGGEKRYRVAMLTGCAQDLIFSDVNRDTVEVLSGNSCEVYTPRNQGCCGSLHAHNGEWTMAQQQARGMIDLFPPGEFDAIISNAAGCGSHLKHYHGLLKDDEKYADLARQWDAKLKDVHEWLIEIGVREPSGQALGQAQKVTYHEACHLCHGQKITAQPRQLLKAIPGLELTELPESAWCCGSAGIYNITQPEMANKLLERKVGHIRSTGAEVVAMGNPGCSLHITNGLAKCQSNIRVAHPITLLAEAYRRENT</sequence>
<keyword evidence="1" id="KW-0004">4Fe-4S</keyword>
<accession>A0A381T3R9</accession>
<name>A0A381T3R9_9ZZZZ</name>
<evidence type="ECO:0000259" key="6">
    <source>
        <dbReference type="PROSITE" id="PS51379"/>
    </source>
</evidence>
<dbReference type="SUPFAM" id="SSF46548">
    <property type="entry name" value="alpha-helical ferredoxin"/>
    <property type="match status" value="1"/>
</dbReference>
<keyword evidence="2" id="KW-0479">Metal-binding</keyword>
<evidence type="ECO:0000256" key="3">
    <source>
        <dbReference type="ARBA" id="ARBA00022737"/>
    </source>
</evidence>